<evidence type="ECO:0000313" key="4">
    <source>
        <dbReference type="Proteomes" id="UP000688137"/>
    </source>
</evidence>
<dbReference type="PANTHER" id="PTHR35381:SF1">
    <property type="entry name" value="EF-HAND DOMAIN-CONTAINING PROTEIN"/>
    <property type="match status" value="1"/>
</dbReference>
<dbReference type="Proteomes" id="UP000688137">
    <property type="component" value="Unassembled WGS sequence"/>
</dbReference>
<feature type="region of interest" description="Disordered" evidence="1">
    <location>
        <begin position="233"/>
        <end position="260"/>
    </location>
</feature>
<evidence type="ECO:0000256" key="1">
    <source>
        <dbReference type="SAM" id="MobiDB-lite"/>
    </source>
</evidence>
<dbReference type="InterPro" id="IPR002048">
    <property type="entry name" value="EF_hand_dom"/>
</dbReference>
<feature type="region of interest" description="Disordered" evidence="1">
    <location>
        <begin position="274"/>
        <end position="294"/>
    </location>
</feature>
<protein>
    <recommendedName>
        <fullName evidence="2">EF-hand domain-containing protein</fullName>
    </recommendedName>
</protein>
<dbReference type="OMA" id="CEMEQIN"/>
<evidence type="ECO:0000259" key="2">
    <source>
        <dbReference type="PROSITE" id="PS50222"/>
    </source>
</evidence>
<keyword evidence="4" id="KW-1185">Reference proteome</keyword>
<dbReference type="EMBL" id="CAJJDM010000151">
    <property type="protein sequence ID" value="CAD8111265.1"/>
    <property type="molecule type" value="Genomic_DNA"/>
</dbReference>
<name>A0A8S1Q7W9_PARPR</name>
<dbReference type="PANTHER" id="PTHR35381">
    <property type="entry name" value="EF-HAND DOMAIN-CONTAINING PROTEIN"/>
    <property type="match status" value="1"/>
</dbReference>
<dbReference type="GO" id="GO:0005509">
    <property type="term" value="F:calcium ion binding"/>
    <property type="evidence" value="ECO:0007669"/>
    <property type="project" value="InterPro"/>
</dbReference>
<organism evidence="3 4">
    <name type="scientific">Paramecium primaurelia</name>
    <dbReference type="NCBI Taxonomy" id="5886"/>
    <lineage>
        <taxon>Eukaryota</taxon>
        <taxon>Sar</taxon>
        <taxon>Alveolata</taxon>
        <taxon>Ciliophora</taxon>
        <taxon>Intramacronucleata</taxon>
        <taxon>Oligohymenophorea</taxon>
        <taxon>Peniculida</taxon>
        <taxon>Parameciidae</taxon>
        <taxon>Paramecium</taxon>
    </lineage>
</organism>
<dbReference type="PROSITE" id="PS50222">
    <property type="entry name" value="EF_HAND_2"/>
    <property type="match status" value="1"/>
</dbReference>
<accession>A0A8S1Q7W9</accession>
<comment type="caution">
    <text evidence="3">The sequence shown here is derived from an EMBL/GenBank/DDBJ whole genome shotgun (WGS) entry which is preliminary data.</text>
</comment>
<proteinExistence type="predicted"/>
<reference evidence="3" key="1">
    <citation type="submission" date="2021-01" db="EMBL/GenBank/DDBJ databases">
        <authorList>
            <consortium name="Genoscope - CEA"/>
            <person name="William W."/>
        </authorList>
    </citation>
    <scope>NUCLEOTIDE SEQUENCE</scope>
</reference>
<feature type="compositionally biased region" description="Polar residues" evidence="1">
    <location>
        <begin position="281"/>
        <end position="293"/>
    </location>
</feature>
<feature type="domain" description="EF-hand" evidence="2">
    <location>
        <begin position="358"/>
        <end position="393"/>
    </location>
</feature>
<sequence length="506" mass="60161">MQEILQIVFDLGEMKQETLKVYRDSDPVQLAQDFVHQHNLKNEAVPMIEETIWHHLKQMTINKSQTQDNIFDRLHKEAQIKQQRKQIQFANQQLSQRGNMPSPVLNYNPGDILYQKGIQHKEQMERLQDQRKMEQSQVEYPFKPFISERSQLIAKRPHKQSMPDYLIQMGKDISKHKDQMRTSRYQIETQECSFRPNINQISQKILMEKSRNSQSNIYDRLYNEGMQSKVKRMSNMENTESQSQSQLFNQQSSRKHSKTEIPFLERMQISVFEQRKKKEANQPQQEYDQSTGQKLYHPQICRPPISRNADHLPIGEYLYQMRTVKEDKFHFLIEQDRQEQQNQRAKSLDKSNQIYELKKKKFLYEIFNLLDSDGDGVISAQRIEISAINSEILQILTPLLCEMEQINAQLNQQQFYEAASRLIQTLPIVDRDKLLKGLSNKKKTNQEEYSFQPQLNQNSMRIVSTRQNHSASNHKHQLQQKDEMAECTFKPKLYTPLKIYEFMLNQ</sequence>
<gene>
    <name evidence="3" type="ORF">PPRIM_AZ9-3.1.T1470016</name>
</gene>
<feature type="compositionally biased region" description="Low complexity" evidence="1">
    <location>
        <begin position="241"/>
        <end position="252"/>
    </location>
</feature>
<dbReference type="AlphaFoldDB" id="A0A8S1Q7W9"/>
<evidence type="ECO:0000313" key="3">
    <source>
        <dbReference type="EMBL" id="CAD8111265.1"/>
    </source>
</evidence>